<dbReference type="PROSITE" id="PS50977">
    <property type="entry name" value="HTH_TETR_2"/>
    <property type="match status" value="1"/>
</dbReference>
<dbReference type="GO" id="GO:0000976">
    <property type="term" value="F:transcription cis-regulatory region binding"/>
    <property type="evidence" value="ECO:0007669"/>
    <property type="project" value="TreeGrafter"/>
</dbReference>
<evidence type="ECO:0000256" key="2">
    <source>
        <dbReference type="ARBA" id="ARBA00023125"/>
    </source>
</evidence>
<feature type="compositionally biased region" description="Polar residues" evidence="5">
    <location>
        <begin position="1"/>
        <end position="11"/>
    </location>
</feature>
<dbReference type="SUPFAM" id="SSF46689">
    <property type="entry name" value="Homeodomain-like"/>
    <property type="match status" value="1"/>
</dbReference>
<evidence type="ECO:0000313" key="8">
    <source>
        <dbReference type="Proteomes" id="UP000638263"/>
    </source>
</evidence>
<dbReference type="RefSeq" id="WP_229718774.1">
    <property type="nucleotide sequence ID" value="NZ_BMMH01000005.1"/>
</dbReference>
<dbReference type="Gene3D" id="1.10.357.10">
    <property type="entry name" value="Tetracycline Repressor, domain 2"/>
    <property type="match status" value="1"/>
</dbReference>
<comment type="caution">
    <text evidence="7">The sequence shown here is derived from an EMBL/GenBank/DDBJ whole genome shotgun (WGS) entry which is preliminary data.</text>
</comment>
<dbReference type="PANTHER" id="PTHR30055:SF234">
    <property type="entry name" value="HTH-TYPE TRANSCRIPTIONAL REGULATOR BETI"/>
    <property type="match status" value="1"/>
</dbReference>
<keyword evidence="1" id="KW-0805">Transcription regulation</keyword>
<evidence type="ECO:0000256" key="5">
    <source>
        <dbReference type="SAM" id="MobiDB-lite"/>
    </source>
</evidence>
<reference evidence="7" key="1">
    <citation type="journal article" date="2014" name="Int. J. Syst. Evol. Microbiol.">
        <title>Complete genome sequence of Corynebacterium casei LMG S-19264T (=DSM 44701T), isolated from a smear-ripened cheese.</title>
        <authorList>
            <consortium name="US DOE Joint Genome Institute (JGI-PGF)"/>
            <person name="Walter F."/>
            <person name="Albersmeier A."/>
            <person name="Kalinowski J."/>
            <person name="Ruckert C."/>
        </authorList>
    </citation>
    <scope>NUCLEOTIDE SEQUENCE</scope>
    <source>
        <strain evidence="7">CGMCC 4.3508</strain>
    </source>
</reference>
<organism evidence="7 8">
    <name type="scientific">Nocardia jinanensis</name>
    <dbReference type="NCBI Taxonomy" id="382504"/>
    <lineage>
        <taxon>Bacteria</taxon>
        <taxon>Bacillati</taxon>
        <taxon>Actinomycetota</taxon>
        <taxon>Actinomycetes</taxon>
        <taxon>Mycobacteriales</taxon>
        <taxon>Nocardiaceae</taxon>
        <taxon>Nocardia</taxon>
    </lineage>
</organism>
<dbReference type="GO" id="GO:0003700">
    <property type="term" value="F:DNA-binding transcription factor activity"/>
    <property type="evidence" value="ECO:0007669"/>
    <property type="project" value="TreeGrafter"/>
</dbReference>
<dbReference type="Pfam" id="PF00440">
    <property type="entry name" value="TetR_N"/>
    <property type="match status" value="1"/>
</dbReference>
<evidence type="ECO:0000259" key="6">
    <source>
        <dbReference type="PROSITE" id="PS50977"/>
    </source>
</evidence>
<accession>A0A917VS10</accession>
<dbReference type="InterPro" id="IPR001647">
    <property type="entry name" value="HTH_TetR"/>
</dbReference>
<feature type="domain" description="HTH tetR-type" evidence="6">
    <location>
        <begin position="28"/>
        <end position="87"/>
    </location>
</feature>
<gene>
    <name evidence="7" type="ORF">GCM10011588_29160</name>
</gene>
<feature type="region of interest" description="Disordered" evidence="5">
    <location>
        <begin position="1"/>
        <end position="22"/>
    </location>
</feature>
<keyword evidence="3" id="KW-0804">Transcription</keyword>
<name>A0A917VS10_9NOCA</name>
<reference evidence="7" key="2">
    <citation type="submission" date="2020-09" db="EMBL/GenBank/DDBJ databases">
        <authorList>
            <person name="Sun Q."/>
            <person name="Zhou Y."/>
        </authorList>
    </citation>
    <scope>NUCLEOTIDE SEQUENCE</scope>
    <source>
        <strain evidence="7">CGMCC 4.3508</strain>
    </source>
</reference>
<keyword evidence="8" id="KW-1185">Reference proteome</keyword>
<dbReference type="EMBL" id="BMMH01000005">
    <property type="protein sequence ID" value="GGL12912.1"/>
    <property type="molecule type" value="Genomic_DNA"/>
</dbReference>
<dbReference type="InterPro" id="IPR050109">
    <property type="entry name" value="HTH-type_TetR-like_transc_reg"/>
</dbReference>
<keyword evidence="2 4" id="KW-0238">DNA-binding</keyword>
<evidence type="ECO:0000256" key="1">
    <source>
        <dbReference type="ARBA" id="ARBA00023015"/>
    </source>
</evidence>
<dbReference type="PANTHER" id="PTHR30055">
    <property type="entry name" value="HTH-TYPE TRANSCRIPTIONAL REGULATOR RUTR"/>
    <property type="match status" value="1"/>
</dbReference>
<proteinExistence type="predicted"/>
<dbReference type="InterPro" id="IPR009057">
    <property type="entry name" value="Homeodomain-like_sf"/>
</dbReference>
<protein>
    <submittedName>
        <fullName evidence="7">TetR family transcriptional regulator</fullName>
    </submittedName>
</protein>
<evidence type="ECO:0000256" key="4">
    <source>
        <dbReference type="PROSITE-ProRule" id="PRU00335"/>
    </source>
</evidence>
<evidence type="ECO:0000256" key="3">
    <source>
        <dbReference type="ARBA" id="ARBA00023163"/>
    </source>
</evidence>
<feature type="DNA-binding region" description="H-T-H motif" evidence="4">
    <location>
        <begin position="50"/>
        <end position="69"/>
    </location>
</feature>
<sequence length="212" mass="23045">MNGSSSQTDIDTQAGPGSAAAAAPSYAERERAAIIRAAHRLIGRYGGVTPIEDILRAAKVNRRTFYRHFPSKDALVLAMQREAGELVLRGLRAAVDSSPDGRAAAIAWIEEFLTIGWDEPRAFDGRTFVSPEVGLVAGFADALEEIHTSHRDLLVAALVRARADGSLPDTMPDRDAFAIHAVVLRCVEMRARGRLDRPYPAVRDDIVGLFVK</sequence>
<dbReference type="PRINTS" id="PR00455">
    <property type="entry name" value="HTHTETR"/>
</dbReference>
<dbReference type="Gene3D" id="1.10.10.60">
    <property type="entry name" value="Homeodomain-like"/>
    <property type="match status" value="1"/>
</dbReference>
<evidence type="ECO:0000313" key="7">
    <source>
        <dbReference type="EMBL" id="GGL12912.1"/>
    </source>
</evidence>
<dbReference type="AlphaFoldDB" id="A0A917VS10"/>
<dbReference type="Proteomes" id="UP000638263">
    <property type="component" value="Unassembled WGS sequence"/>
</dbReference>